<evidence type="ECO:0000256" key="1">
    <source>
        <dbReference type="ARBA" id="ARBA00023015"/>
    </source>
</evidence>
<gene>
    <name evidence="4" type="ORF">QJS04_geneDACA001592</name>
</gene>
<keyword evidence="2" id="KW-0804">Transcription</keyword>
<protein>
    <recommendedName>
        <fullName evidence="3">Transcription factor MYC/MYB N-terminal domain-containing protein</fullName>
    </recommendedName>
</protein>
<dbReference type="PANTHER" id="PTHR46633:SF6">
    <property type="entry name" value="TRANSCRIPTION FACTOR MYC_MYB N-TERMINAL DOMAIN-CONTAINING PROTEIN"/>
    <property type="match status" value="1"/>
</dbReference>
<dbReference type="InterPro" id="IPR025610">
    <property type="entry name" value="MYC/MYB_N"/>
</dbReference>
<dbReference type="PANTHER" id="PTHR46633">
    <property type="entry name" value="TRANSCRIPTION FACTOR MYC/MYB-RELATED"/>
    <property type="match status" value="1"/>
</dbReference>
<dbReference type="Pfam" id="PF14215">
    <property type="entry name" value="bHLH-MYC_N"/>
    <property type="match status" value="1"/>
</dbReference>
<name>A0AAV9BHV9_ACOGR</name>
<feature type="domain" description="Transcription factor MYC/MYB N-terminal" evidence="3">
    <location>
        <begin position="75"/>
        <end position="172"/>
    </location>
</feature>
<accession>A0AAV9BHV9</accession>
<reference evidence="4" key="2">
    <citation type="submission" date="2023-06" db="EMBL/GenBank/DDBJ databases">
        <authorList>
            <person name="Ma L."/>
            <person name="Liu K.-W."/>
            <person name="Li Z."/>
            <person name="Hsiao Y.-Y."/>
            <person name="Qi Y."/>
            <person name="Fu T."/>
            <person name="Tang G."/>
            <person name="Zhang D."/>
            <person name="Sun W.-H."/>
            <person name="Liu D.-K."/>
            <person name="Li Y."/>
            <person name="Chen G.-Z."/>
            <person name="Liu X.-D."/>
            <person name="Liao X.-Y."/>
            <person name="Jiang Y.-T."/>
            <person name="Yu X."/>
            <person name="Hao Y."/>
            <person name="Huang J."/>
            <person name="Zhao X.-W."/>
            <person name="Ke S."/>
            <person name="Chen Y.-Y."/>
            <person name="Wu W.-L."/>
            <person name="Hsu J.-L."/>
            <person name="Lin Y.-F."/>
            <person name="Huang M.-D."/>
            <person name="Li C.-Y."/>
            <person name="Huang L."/>
            <person name="Wang Z.-W."/>
            <person name="Zhao X."/>
            <person name="Zhong W.-Y."/>
            <person name="Peng D.-H."/>
            <person name="Ahmad S."/>
            <person name="Lan S."/>
            <person name="Zhang J.-S."/>
            <person name="Tsai W.-C."/>
            <person name="Van De Peer Y."/>
            <person name="Liu Z.-J."/>
        </authorList>
    </citation>
    <scope>NUCLEOTIDE SEQUENCE</scope>
    <source>
        <strain evidence="4">SCP</strain>
        <tissue evidence="4">Leaves</tissue>
    </source>
</reference>
<keyword evidence="5" id="KW-1185">Reference proteome</keyword>
<evidence type="ECO:0000259" key="3">
    <source>
        <dbReference type="Pfam" id="PF14215"/>
    </source>
</evidence>
<dbReference type="EMBL" id="JAUJYN010000003">
    <property type="protein sequence ID" value="KAK1275986.1"/>
    <property type="molecule type" value="Genomic_DNA"/>
</dbReference>
<comment type="caution">
    <text evidence="4">The sequence shown here is derived from an EMBL/GenBank/DDBJ whole genome shotgun (WGS) entry which is preliminary data.</text>
</comment>
<evidence type="ECO:0000313" key="4">
    <source>
        <dbReference type="EMBL" id="KAK1275986.1"/>
    </source>
</evidence>
<evidence type="ECO:0000256" key="2">
    <source>
        <dbReference type="ARBA" id="ARBA00023163"/>
    </source>
</evidence>
<reference evidence="4" key="1">
    <citation type="journal article" date="2023" name="Nat. Commun.">
        <title>Diploid and tetraploid genomes of Acorus and the evolution of monocots.</title>
        <authorList>
            <person name="Ma L."/>
            <person name="Liu K.W."/>
            <person name="Li Z."/>
            <person name="Hsiao Y.Y."/>
            <person name="Qi Y."/>
            <person name="Fu T."/>
            <person name="Tang G.D."/>
            <person name="Zhang D."/>
            <person name="Sun W.H."/>
            <person name="Liu D.K."/>
            <person name="Li Y."/>
            <person name="Chen G.Z."/>
            <person name="Liu X.D."/>
            <person name="Liao X.Y."/>
            <person name="Jiang Y.T."/>
            <person name="Yu X."/>
            <person name="Hao Y."/>
            <person name="Huang J."/>
            <person name="Zhao X.W."/>
            <person name="Ke S."/>
            <person name="Chen Y.Y."/>
            <person name="Wu W.L."/>
            <person name="Hsu J.L."/>
            <person name="Lin Y.F."/>
            <person name="Huang M.D."/>
            <person name="Li C.Y."/>
            <person name="Huang L."/>
            <person name="Wang Z.W."/>
            <person name="Zhao X."/>
            <person name="Zhong W.Y."/>
            <person name="Peng D.H."/>
            <person name="Ahmad S."/>
            <person name="Lan S."/>
            <person name="Zhang J.S."/>
            <person name="Tsai W.C."/>
            <person name="Van de Peer Y."/>
            <person name="Liu Z.J."/>
        </authorList>
    </citation>
    <scope>NUCLEOTIDE SEQUENCE</scope>
    <source>
        <strain evidence="4">SCP</strain>
    </source>
</reference>
<keyword evidence="1" id="KW-0805">Transcription regulation</keyword>
<dbReference type="Proteomes" id="UP001179952">
    <property type="component" value="Unassembled WGS sequence"/>
</dbReference>
<organism evidence="4 5">
    <name type="scientific">Acorus gramineus</name>
    <name type="common">Dwarf sweet flag</name>
    <dbReference type="NCBI Taxonomy" id="55184"/>
    <lineage>
        <taxon>Eukaryota</taxon>
        <taxon>Viridiplantae</taxon>
        <taxon>Streptophyta</taxon>
        <taxon>Embryophyta</taxon>
        <taxon>Tracheophyta</taxon>
        <taxon>Spermatophyta</taxon>
        <taxon>Magnoliopsida</taxon>
        <taxon>Liliopsida</taxon>
        <taxon>Acoraceae</taxon>
        <taxon>Acorus</taxon>
    </lineage>
</organism>
<dbReference type="AlphaFoldDB" id="A0AAV9BHV9"/>
<evidence type="ECO:0000313" key="5">
    <source>
        <dbReference type="Proteomes" id="UP001179952"/>
    </source>
</evidence>
<proteinExistence type="predicted"/>
<sequence>MLRSFCSWDSCNYHPSKWVYAVLWRRLPRNYPPPKWDNGRNQRNWILVWEDGFCDFRHCERNLGGFVKGRFGPDVFFKMSHEVYSYGEGLIGKVAADNSHKWVFNEAMSESDLNCSSWSVAPDAQPKAWEGQFISGIQTIAVVAVREGLIQLGSFDKVPEDLNLVINIQRRFNHLQSVPGLFVLQRPHQSPLNHPKVVKGETRKMNCAKDSHWTSIYETTQYDMEKEMNRVKEHLQIKTLPPTMLRVEFERQIEEHGVAHPNCIMH</sequence>